<name>A0AAW2L624_9LAMI</name>
<feature type="chain" id="PRO_5043811330" description="Phytocyanin domain-containing protein" evidence="1">
    <location>
        <begin position="24"/>
        <end position="142"/>
    </location>
</feature>
<protein>
    <recommendedName>
        <fullName evidence="2">Phytocyanin domain-containing protein</fullName>
    </recommendedName>
</protein>
<feature type="signal peptide" evidence="1">
    <location>
        <begin position="1"/>
        <end position="23"/>
    </location>
</feature>
<dbReference type="SUPFAM" id="SSF49503">
    <property type="entry name" value="Cupredoxins"/>
    <property type="match status" value="1"/>
</dbReference>
<evidence type="ECO:0000256" key="1">
    <source>
        <dbReference type="SAM" id="SignalP"/>
    </source>
</evidence>
<evidence type="ECO:0000259" key="2">
    <source>
        <dbReference type="PROSITE" id="PS51485"/>
    </source>
</evidence>
<dbReference type="InterPro" id="IPR008972">
    <property type="entry name" value="Cupredoxin"/>
</dbReference>
<feature type="domain" description="Phytocyanin" evidence="2">
    <location>
        <begin position="24"/>
        <end position="138"/>
    </location>
</feature>
<dbReference type="PANTHER" id="PTHR34052">
    <property type="entry name" value="GLYCINE-RICH PROTEIN-LIKE"/>
    <property type="match status" value="1"/>
</dbReference>
<reference evidence="3" key="2">
    <citation type="journal article" date="2024" name="Plant">
        <title>Genomic evolution and insights into agronomic trait innovations of Sesamum species.</title>
        <authorList>
            <person name="Miao H."/>
            <person name="Wang L."/>
            <person name="Qu L."/>
            <person name="Liu H."/>
            <person name="Sun Y."/>
            <person name="Le M."/>
            <person name="Wang Q."/>
            <person name="Wei S."/>
            <person name="Zheng Y."/>
            <person name="Lin W."/>
            <person name="Duan Y."/>
            <person name="Cao H."/>
            <person name="Xiong S."/>
            <person name="Wang X."/>
            <person name="Wei L."/>
            <person name="Li C."/>
            <person name="Ma Q."/>
            <person name="Ju M."/>
            <person name="Zhao R."/>
            <person name="Li G."/>
            <person name="Mu C."/>
            <person name="Tian Q."/>
            <person name="Mei H."/>
            <person name="Zhang T."/>
            <person name="Gao T."/>
            <person name="Zhang H."/>
        </authorList>
    </citation>
    <scope>NUCLEOTIDE SEQUENCE</scope>
    <source>
        <strain evidence="3">G01</strain>
    </source>
</reference>
<gene>
    <name evidence="3" type="ORF">Sangu_2324900</name>
</gene>
<comment type="caution">
    <text evidence="3">The sequence shown here is derived from an EMBL/GenBank/DDBJ whole genome shotgun (WGS) entry which is preliminary data.</text>
</comment>
<keyword evidence="1" id="KW-0732">Signal</keyword>
<dbReference type="Gene3D" id="2.60.40.420">
    <property type="entry name" value="Cupredoxins - blue copper proteins"/>
    <property type="match status" value="1"/>
</dbReference>
<dbReference type="Pfam" id="PF02298">
    <property type="entry name" value="Cu_bind_like"/>
    <property type="match status" value="1"/>
</dbReference>
<accession>A0AAW2L624</accession>
<proteinExistence type="predicted"/>
<organism evidence="3">
    <name type="scientific">Sesamum angustifolium</name>
    <dbReference type="NCBI Taxonomy" id="2727405"/>
    <lineage>
        <taxon>Eukaryota</taxon>
        <taxon>Viridiplantae</taxon>
        <taxon>Streptophyta</taxon>
        <taxon>Embryophyta</taxon>
        <taxon>Tracheophyta</taxon>
        <taxon>Spermatophyta</taxon>
        <taxon>Magnoliopsida</taxon>
        <taxon>eudicotyledons</taxon>
        <taxon>Gunneridae</taxon>
        <taxon>Pentapetalae</taxon>
        <taxon>asterids</taxon>
        <taxon>lamiids</taxon>
        <taxon>Lamiales</taxon>
        <taxon>Pedaliaceae</taxon>
        <taxon>Sesamum</taxon>
    </lineage>
</organism>
<evidence type="ECO:0000313" key="3">
    <source>
        <dbReference type="EMBL" id="KAL0314805.1"/>
    </source>
</evidence>
<sequence>MGFNYVSAIFLLVIATVVAAGLAETVVVGGSEGWRFGYNYTDWALKHGPFYINDTLVFKYDPPSKESRPHSVYLLPNLYSYTTCDFSSARLLSNPNEADGNGFSYVLNQWRPQYFASGEGDGSDCKEGLMKFFAVPLPRWFN</sequence>
<dbReference type="EMBL" id="JACGWK010000015">
    <property type="protein sequence ID" value="KAL0314805.1"/>
    <property type="molecule type" value="Genomic_DNA"/>
</dbReference>
<dbReference type="PANTHER" id="PTHR34052:SF2">
    <property type="entry name" value="PLASTOCYANIN-LIKE DOMAIN PROTEIN"/>
    <property type="match status" value="1"/>
</dbReference>
<dbReference type="GO" id="GO:0009055">
    <property type="term" value="F:electron transfer activity"/>
    <property type="evidence" value="ECO:0007669"/>
    <property type="project" value="InterPro"/>
</dbReference>
<dbReference type="InterPro" id="IPR003245">
    <property type="entry name" value="Phytocyanin_dom"/>
</dbReference>
<dbReference type="AlphaFoldDB" id="A0AAW2L624"/>
<reference evidence="3" key="1">
    <citation type="submission" date="2020-06" db="EMBL/GenBank/DDBJ databases">
        <authorList>
            <person name="Li T."/>
            <person name="Hu X."/>
            <person name="Zhang T."/>
            <person name="Song X."/>
            <person name="Zhang H."/>
            <person name="Dai N."/>
            <person name="Sheng W."/>
            <person name="Hou X."/>
            <person name="Wei L."/>
        </authorList>
    </citation>
    <scope>NUCLEOTIDE SEQUENCE</scope>
    <source>
        <strain evidence="3">G01</strain>
        <tissue evidence="3">Leaf</tissue>
    </source>
</reference>
<dbReference type="PROSITE" id="PS51485">
    <property type="entry name" value="PHYTOCYANIN"/>
    <property type="match status" value="1"/>
</dbReference>